<dbReference type="Pfam" id="PF10387">
    <property type="entry name" value="DUF2442"/>
    <property type="match status" value="1"/>
</dbReference>
<sequence>MNILTIQTDIRVNNVLIHEDSFSVELMDGRIITVPLVWFPRLLKATPEQLQKWEICGGGYGIHWEEIDEDISTEGLLRGAAAPRKQRQ</sequence>
<dbReference type="EMBL" id="JBHFNQ010000255">
    <property type="protein sequence ID" value="MFB2881983.1"/>
    <property type="molecule type" value="Genomic_DNA"/>
</dbReference>
<evidence type="ECO:0000313" key="1">
    <source>
        <dbReference type="EMBL" id="MFB2881983.1"/>
    </source>
</evidence>
<dbReference type="Proteomes" id="UP001576774">
    <property type="component" value="Unassembled WGS sequence"/>
</dbReference>
<accession>A0ABV4XIV0</accession>
<dbReference type="RefSeq" id="WP_413274943.1">
    <property type="nucleotide sequence ID" value="NZ_JBHFNQ010000255.1"/>
</dbReference>
<proteinExistence type="predicted"/>
<comment type="caution">
    <text evidence="1">The sequence shown here is derived from an EMBL/GenBank/DDBJ whole genome shotgun (WGS) entry which is preliminary data.</text>
</comment>
<evidence type="ECO:0000313" key="2">
    <source>
        <dbReference type="Proteomes" id="UP001576774"/>
    </source>
</evidence>
<dbReference type="Gene3D" id="3.30.2020.40">
    <property type="entry name" value="Uncharacterised protein PF10387, DUF2442"/>
    <property type="match status" value="1"/>
</dbReference>
<name>A0ABV4XIV0_9CYAN</name>
<gene>
    <name evidence="1" type="ORF">ACE1CC_34480</name>
</gene>
<organism evidence="1 2">
    <name type="scientific">Floridaenema aerugineum BLCC-F46</name>
    <dbReference type="NCBI Taxonomy" id="3153654"/>
    <lineage>
        <taxon>Bacteria</taxon>
        <taxon>Bacillati</taxon>
        <taxon>Cyanobacteriota</taxon>
        <taxon>Cyanophyceae</taxon>
        <taxon>Oscillatoriophycideae</taxon>
        <taxon>Aerosakkonematales</taxon>
        <taxon>Aerosakkonemataceae</taxon>
        <taxon>Floridanema</taxon>
        <taxon>Floridanema aerugineum</taxon>
    </lineage>
</organism>
<dbReference type="InterPro" id="IPR018841">
    <property type="entry name" value="DUF2442"/>
</dbReference>
<keyword evidence="2" id="KW-1185">Reference proteome</keyword>
<reference evidence="1 2" key="1">
    <citation type="submission" date="2024-09" db="EMBL/GenBank/DDBJ databases">
        <title>Floridaenema gen nov. (Aerosakkonemataceae, Aerosakkonematales ord. nov., Cyanobacteria) from benthic tropical and subtropical fresh waters, with the description of four new species.</title>
        <authorList>
            <person name="Moretto J.A."/>
            <person name="Berthold D.E."/>
            <person name="Lefler F.W."/>
            <person name="Huang I.-S."/>
            <person name="Laughinghouse H. IV."/>
        </authorList>
    </citation>
    <scope>NUCLEOTIDE SEQUENCE [LARGE SCALE GENOMIC DNA]</scope>
    <source>
        <strain evidence="1 2">BLCC-F46</strain>
    </source>
</reference>
<protein>
    <submittedName>
        <fullName evidence="1">DUF2442 domain-containing protein</fullName>
    </submittedName>
</protein>